<evidence type="ECO:0000259" key="6">
    <source>
        <dbReference type="Pfam" id="PF06925"/>
    </source>
</evidence>
<dbReference type="Pfam" id="PF06925">
    <property type="entry name" value="MGDG_synth"/>
    <property type="match status" value="1"/>
</dbReference>
<dbReference type="GO" id="GO:0009247">
    <property type="term" value="P:glycolipid biosynthetic process"/>
    <property type="evidence" value="ECO:0007669"/>
    <property type="project" value="InterPro"/>
</dbReference>
<proteinExistence type="inferred from homology"/>
<dbReference type="PANTHER" id="PTHR43025:SF3">
    <property type="entry name" value="MONOGALACTOSYLDIACYLGLYCEROL SYNTHASE 1, CHLOROPLASTIC"/>
    <property type="match status" value="1"/>
</dbReference>
<organism evidence="7 8">
    <name type="scientific">Thermincola ferriacetica</name>
    <dbReference type="NCBI Taxonomy" id="281456"/>
    <lineage>
        <taxon>Bacteria</taxon>
        <taxon>Bacillati</taxon>
        <taxon>Bacillota</taxon>
        <taxon>Clostridia</taxon>
        <taxon>Eubacteriales</taxon>
        <taxon>Thermincolaceae</taxon>
        <taxon>Thermincola</taxon>
    </lineage>
</organism>
<name>A0A0L6W2A2_9FIRM</name>
<dbReference type="RefSeq" id="WP_052217927.1">
    <property type="nucleotide sequence ID" value="NZ_LGTE01000010.1"/>
</dbReference>
<evidence type="ECO:0000256" key="4">
    <source>
        <dbReference type="ARBA" id="ARBA00022679"/>
    </source>
</evidence>
<dbReference type="Gene3D" id="3.40.50.2000">
    <property type="entry name" value="Glycogen Phosphorylase B"/>
    <property type="match status" value="1"/>
</dbReference>
<reference evidence="8" key="1">
    <citation type="submission" date="2015-07" db="EMBL/GenBank/DDBJ databases">
        <title>Complete Genome of Thermincola ferriacetica strain Z-0001T.</title>
        <authorList>
            <person name="Lusk B."/>
            <person name="Badalamenti J.P."/>
            <person name="Parameswaran P."/>
            <person name="Bond D.R."/>
            <person name="Torres C.I."/>
        </authorList>
    </citation>
    <scope>NUCLEOTIDE SEQUENCE [LARGE SCALE GENOMIC DNA]</scope>
    <source>
        <strain evidence="8">Z-0001</strain>
    </source>
</reference>
<evidence type="ECO:0000313" key="8">
    <source>
        <dbReference type="Proteomes" id="UP000037175"/>
    </source>
</evidence>
<feature type="domain" description="Glycosyl transferase family 28 C-terminal" evidence="5">
    <location>
        <begin position="209"/>
        <end position="352"/>
    </location>
</feature>
<gene>
    <name evidence="7" type="ORF">Tfer_1691</name>
</gene>
<evidence type="ECO:0000256" key="3">
    <source>
        <dbReference type="ARBA" id="ARBA00022676"/>
    </source>
</evidence>
<evidence type="ECO:0000259" key="5">
    <source>
        <dbReference type="Pfam" id="PF04101"/>
    </source>
</evidence>
<evidence type="ECO:0000256" key="2">
    <source>
        <dbReference type="ARBA" id="ARBA00006962"/>
    </source>
</evidence>
<dbReference type="EMBL" id="LGTE01000010">
    <property type="protein sequence ID" value="KNZ69670.1"/>
    <property type="molecule type" value="Genomic_DNA"/>
</dbReference>
<dbReference type="InterPro" id="IPR050519">
    <property type="entry name" value="Glycosyltransf_28_UgtP"/>
</dbReference>
<evidence type="ECO:0000256" key="1">
    <source>
        <dbReference type="ARBA" id="ARBA00004370"/>
    </source>
</evidence>
<dbReference type="InterPro" id="IPR007235">
    <property type="entry name" value="Glyco_trans_28_C"/>
</dbReference>
<comment type="caution">
    <text evidence="7">The sequence shown here is derived from an EMBL/GenBank/DDBJ whole genome shotgun (WGS) entry which is preliminary data.</text>
</comment>
<sequence>MKNLRVLVFSATFGAGHVRAAEAVIEAIHIREPYAMVTHLDCGEFLSKTFNNVIKNVYIGMIKYSPKLWGKFYYGTAKVSPDSLIQRFLNQMGQKDFEKLICSLQPDLIICTYPTVAGVISQLKLKHRLNVPLVTVITDYVVHSQWIHPGVDMYIVGCKEVFDGLVLRGIDPARIKVTGIPVSPRFERYLNRAEIISRLGLCPGQPTLLIMGGVYGVLDSLKDVCKLFAESEFPVQSIVVCGKDDKLYKSIDEIVDKARNPIVRLGFVSNVEELMSAADLIITKAGGLTVSEALTKRLPLVIYRPIPGQEEGNAVFLRKIGAGKTAESLEELGHIVHFLLKHPEELERMRNKAQNAIPGRAAERAVEHMLDLVNEMKIKTVIG</sequence>
<comment type="similarity">
    <text evidence="2">Belongs to the glycosyltransferase 28 family.</text>
</comment>
<dbReference type="SUPFAM" id="SSF53756">
    <property type="entry name" value="UDP-Glycosyltransferase/glycogen phosphorylase"/>
    <property type="match status" value="1"/>
</dbReference>
<dbReference type="Proteomes" id="UP000037175">
    <property type="component" value="Unassembled WGS sequence"/>
</dbReference>
<dbReference type="InterPro" id="IPR009695">
    <property type="entry name" value="Diacylglyc_glucosyltr_N"/>
</dbReference>
<keyword evidence="4" id="KW-0808">Transferase</keyword>
<dbReference type="GO" id="GO:0016020">
    <property type="term" value="C:membrane"/>
    <property type="evidence" value="ECO:0007669"/>
    <property type="project" value="UniProtKB-SubCell"/>
</dbReference>
<dbReference type="Pfam" id="PF04101">
    <property type="entry name" value="Glyco_tran_28_C"/>
    <property type="match status" value="1"/>
</dbReference>
<comment type="subcellular location">
    <subcellularLocation>
        <location evidence="1">Membrane</location>
    </subcellularLocation>
</comment>
<dbReference type="AlphaFoldDB" id="A0A0L6W2A2"/>
<keyword evidence="8" id="KW-1185">Reference proteome</keyword>
<protein>
    <submittedName>
        <fullName evidence="7">Monogalactosyldiacylglycerol synthase</fullName>
    </submittedName>
</protein>
<dbReference type="PATRIC" id="fig|281456.6.peg.1807"/>
<dbReference type="PANTHER" id="PTHR43025">
    <property type="entry name" value="MONOGALACTOSYLDIACYLGLYCEROL SYNTHASE"/>
    <property type="match status" value="1"/>
</dbReference>
<dbReference type="GO" id="GO:0016758">
    <property type="term" value="F:hexosyltransferase activity"/>
    <property type="evidence" value="ECO:0007669"/>
    <property type="project" value="InterPro"/>
</dbReference>
<feature type="domain" description="Diacylglycerol glucosyltransferase N-terminal" evidence="6">
    <location>
        <begin position="17"/>
        <end position="182"/>
    </location>
</feature>
<evidence type="ECO:0000313" key="7">
    <source>
        <dbReference type="EMBL" id="KNZ69670.1"/>
    </source>
</evidence>
<accession>A0A0L6W2A2</accession>
<keyword evidence="3" id="KW-0328">Glycosyltransferase</keyword>